<evidence type="ECO:0000313" key="18">
    <source>
        <dbReference type="Proteomes" id="UP001342314"/>
    </source>
</evidence>
<feature type="compositionally biased region" description="Low complexity" evidence="15">
    <location>
        <begin position="991"/>
        <end position="1013"/>
    </location>
</feature>
<feature type="compositionally biased region" description="Low complexity" evidence="15">
    <location>
        <begin position="184"/>
        <end position="197"/>
    </location>
</feature>
<feature type="compositionally biased region" description="Polar residues" evidence="15">
    <location>
        <begin position="72"/>
        <end position="81"/>
    </location>
</feature>
<evidence type="ECO:0000256" key="3">
    <source>
        <dbReference type="ARBA" id="ARBA00008037"/>
    </source>
</evidence>
<protein>
    <recommendedName>
        <fullName evidence="4">[histone H3]-dimethyl-L-lysine(36) demethylase</fullName>
        <ecNumber evidence="4">1.14.11.27</ecNumber>
    </recommendedName>
    <alternativeName>
        <fullName evidence="13">[Histone-H3]-lysine-36 demethylase 1</fullName>
    </alternativeName>
</protein>
<feature type="domain" description="JmjC" evidence="16">
    <location>
        <begin position="358"/>
        <end position="517"/>
    </location>
</feature>
<dbReference type="AlphaFoldDB" id="A0AAV5GLR8"/>
<comment type="caution">
    <text evidence="17">The sequence shown here is derived from an EMBL/GenBank/DDBJ whole genome shotgun (WGS) entry which is preliminary data.</text>
</comment>
<feature type="compositionally biased region" description="Gly residues" evidence="15">
    <location>
        <begin position="1014"/>
        <end position="1028"/>
    </location>
</feature>
<feature type="region of interest" description="Disordered" evidence="15">
    <location>
        <begin position="839"/>
        <end position="1039"/>
    </location>
</feature>
<dbReference type="InterPro" id="IPR041070">
    <property type="entry name" value="JHD"/>
</dbReference>
<keyword evidence="6" id="KW-0156">Chromatin regulator</keyword>
<evidence type="ECO:0000313" key="17">
    <source>
        <dbReference type="EMBL" id="GJN91434.1"/>
    </source>
</evidence>
<dbReference type="GO" id="GO:0046872">
    <property type="term" value="F:metal ion binding"/>
    <property type="evidence" value="ECO:0007669"/>
    <property type="project" value="UniProtKB-KW"/>
</dbReference>
<reference evidence="17 18" key="1">
    <citation type="submission" date="2021-12" db="EMBL/GenBank/DDBJ databases">
        <title>High titer production of polyol ester of fatty acids by Rhodotorula paludigena BS15 towards product separation-free biomass refinery.</title>
        <authorList>
            <person name="Mano J."/>
            <person name="Ono H."/>
            <person name="Tanaka T."/>
            <person name="Naito K."/>
            <person name="Sushida H."/>
            <person name="Ike M."/>
            <person name="Tokuyasu K."/>
            <person name="Kitaoka M."/>
        </authorList>
    </citation>
    <scope>NUCLEOTIDE SEQUENCE [LARGE SCALE GENOMIC DNA]</scope>
    <source>
        <strain evidence="17 18">BS15</strain>
    </source>
</reference>
<keyword evidence="10" id="KW-0805">Transcription regulation</keyword>
<feature type="compositionally biased region" description="Low complexity" evidence="15">
    <location>
        <begin position="941"/>
        <end position="974"/>
    </location>
</feature>
<evidence type="ECO:0000256" key="9">
    <source>
        <dbReference type="ARBA" id="ARBA00023004"/>
    </source>
</evidence>
<keyword evidence="5" id="KW-0479">Metal-binding</keyword>
<dbReference type="SUPFAM" id="SSF51197">
    <property type="entry name" value="Clavaminate synthase-like"/>
    <property type="match status" value="1"/>
</dbReference>
<dbReference type="GO" id="GO:0005634">
    <property type="term" value="C:nucleus"/>
    <property type="evidence" value="ECO:0007669"/>
    <property type="project" value="UniProtKB-SubCell"/>
</dbReference>
<evidence type="ECO:0000256" key="2">
    <source>
        <dbReference type="ARBA" id="ARBA00004123"/>
    </source>
</evidence>
<comment type="catalytic activity">
    <reaction evidence="14">
        <text>N(6),N(6)-dimethyl-L-lysyl(36)-[histone H3] + 2 2-oxoglutarate + 2 O2 = L-lysyl(36)-[histone H3] + 2 formaldehyde + 2 succinate + 2 CO2</text>
        <dbReference type="Rhea" id="RHEA:42032"/>
        <dbReference type="Rhea" id="RHEA-COMP:9785"/>
        <dbReference type="Rhea" id="RHEA-COMP:9787"/>
        <dbReference type="ChEBI" id="CHEBI:15379"/>
        <dbReference type="ChEBI" id="CHEBI:16526"/>
        <dbReference type="ChEBI" id="CHEBI:16810"/>
        <dbReference type="ChEBI" id="CHEBI:16842"/>
        <dbReference type="ChEBI" id="CHEBI:29969"/>
        <dbReference type="ChEBI" id="CHEBI:30031"/>
        <dbReference type="ChEBI" id="CHEBI:61976"/>
        <dbReference type="EC" id="1.14.11.27"/>
    </reaction>
</comment>
<comment type="similarity">
    <text evidence="3">Belongs to the JHDM1 histone demethylase family.</text>
</comment>
<keyword evidence="7" id="KW-0223">Dioxygenase</keyword>
<organism evidence="17 18">
    <name type="scientific">Rhodotorula paludigena</name>
    <dbReference type="NCBI Taxonomy" id="86838"/>
    <lineage>
        <taxon>Eukaryota</taxon>
        <taxon>Fungi</taxon>
        <taxon>Dikarya</taxon>
        <taxon>Basidiomycota</taxon>
        <taxon>Pucciniomycotina</taxon>
        <taxon>Microbotryomycetes</taxon>
        <taxon>Sporidiobolales</taxon>
        <taxon>Sporidiobolaceae</taxon>
        <taxon>Rhodotorula</taxon>
    </lineage>
</organism>
<dbReference type="EC" id="1.14.11.27" evidence="4"/>
<evidence type="ECO:0000256" key="11">
    <source>
        <dbReference type="ARBA" id="ARBA00023163"/>
    </source>
</evidence>
<dbReference type="Pfam" id="PF02373">
    <property type="entry name" value="JmjC"/>
    <property type="match status" value="1"/>
</dbReference>
<feature type="compositionally biased region" description="Pro residues" evidence="15">
    <location>
        <begin position="980"/>
        <end position="990"/>
    </location>
</feature>
<feature type="compositionally biased region" description="Low complexity" evidence="15">
    <location>
        <begin position="858"/>
        <end position="882"/>
    </location>
</feature>
<evidence type="ECO:0000256" key="1">
    <source>
        <dbReference type="ARBA" id="ARBA00001954"/>
    </source>
</evidence>
<feature type="compositionally biased region" description="Pro residues" evidence="15">
    <location>
        <begin position="842"/>
        <end position="857"/>
    </location>
</feature>
<dbReference type="Pfam" id="PF17811">
    <property type="entry name" value="JHD"/>
    <property type="match status" value="1"/>
</dbReference>
<dbReference type="EMBL" id="BQKY01000008">
    <property type="protein sequence ID" value="GJN91434.1"/>
    <property type="molecule type" value="Genomic_DNA"/>
</dbReference>
<dbReference type="PANTHER" id="PTHR23123">
    <property type="entry name" value="PHD/F-BOX CONTAINING PROTEIN"/>
    <property type="match status" value="1"/>
</dbReference>
<evidence type="ECO:0000256" key="12">
    <source>
        <dbReference type="ARBA" id="ARBA00023242"/>
    </source>
</evidence>
<feature type="compositionally biased region" description="Pro residues" evidence="15">
    <location>
        <begin position="931"/>
        <end position="940"/>
    </location>
</feature>
<feature type="compositionally biased region" description="Low complexity" evidence="15">
    <location>
        <begin position="154"/>
        <end position="173"/>
    </location>
</feature>
<keyword evidence="12" id="KW-0539">Nucleus</keyword>
<evidence type="ECO:0000256" key="7">
    <source>
        <dbReference type="ARBA" id="ARBA00022964"/>
    </source>
</evidence>
<evidence type="ECO:0000256" key="10">
    <source>
        <dbReference type="ARBA" id="ARBA00023015"/>
    </source>
</evidence>
<feature type="compositionally biased region" description="Basic and acidic residues" evidence="15">
    <location>
        <begin position="82"/>
        <end position="96"/>
    </location>
</feature>
<evidence type="ECO:0000256" key="14">
    <source>
        <dbReference type="ARBA" id="ARBA00047915"/>
    </source>
</evidence>
<feature type="compositionally biased region" description="Pro residues" evidence="15">
    <location>
        <begin position="174"/>
        <end position="183"/>
    </location>
</feature>
<dbReference type="InterPro" id="IPR050690">
    <property type="entry name" value="JHDM1_Histone_Demethylase"/>
</dbReference>
<dbReference type="GO" id="GO:0140680">
    <property type="term" value="F:histone H3K36me/H3K36me2 demethylase activity"/>
    <property type="evidence" value="ECO:0007669"/>
    <property type="project" value="UniProtKB-EC"/>
</dbReference>
<evidence type="ECO:0000259" key="16">
    <source>
        <dbReference type="PROSITE" id="PS51184"/>
    </source>
</evidence>
<evidence type="ECO:0000256" key="5">
    <source>
        <dbReference type="ARBA" id="ARBA00022723"/>
    </source>
</evidence>
<dbReference type="PROSITE" id="PS51184">
    <property type="entry name" value="JMJC"/>
    <property type="match status" value="1"/>
</dbReference>
<keyword evidence="8" id="KW-0560">Oxidoreductase</keyword>
<dbReference type="Proteomes" id="UP001342314">
    <property type="component" value="Unassembled WGS sequence"/>
</dbReference>
<feature type="compositionally biased region" description="Low complexity" evidence="15">
    <location>
        <begin position="1"/>
        <end position="28"/>
    </location>
</feature>
<proteinExistence type="inferred from homology"/>
<feature type="region of interest" description="Disordered" evidence="15">
    <location>
        <begin position="791"/>
        <end position="826"/>
    </location>
</feature>
<evidence type="ECO:0000256" key="6">
    <source>
        <dbReference type="ARBA" id="ARBA00022853"/>
    </source>
</evidence>
<evidence type="ECO:0000256" key="15">
    <source>
        <dbReference type="SAM" id="MobiDB-lite"/>
    </source>
</evidence>
<feature type="compositionally biased region" description="Basic and acidic residues" evidence="15">
    <location>
        <begin position="107"/>
        <end position="122"/>
    </location>
</feature>
<feature type="compositionally biased region" description="Low complexity" evidence="15">
    <location>
        <begin position="97"/>
        <end position="106"/>
    </location>
</feature>
<keyword evidence="18" id="KW-1185">Reference proteome</keyword>
<evidence type="ECO:0000256" key="4">
    <source>
        <dbReference type="ARBA" id="ARBA00013246"/>
    </source>
</evidence>
<gene>
    <name evidence="17" type="ORF">Rhopal_004455-T1</name>
</gene>
<dbReference type="Gene3D" id="2.60.120.650">
    <property type="entry name" value="Cupin"/>
    <property type="match status" value="1"/>
</dbReference>
<comment type="cofactor">
    <cofactor evidence="1">
        <name>Fe(2+)</name>
        <dbReference type="ChEBI" id="CHEBI:29033"/>
    </cofactor>
</comment>
<comment type="subcellular location">
    <subcellularLocation>
        <location evidence="2">Nucleus</location>
    </subcellularLocation>
</comment>
<keyword evidence="9" id="KW-0408">Iron</keyword>
<feature type="compositionally biased region" description="Basic and acidic residues" evidence="15">
    <location>
        <begin position="131"/>
        <end position="146"/>
    </location>
</feature>
<feature type="region of interest" description="Disordered" evidence="15">
    <location>
        <begin position="1"/>
        <end position="215"/>
    </location>
</feature>
<sequence>MAASTPSTGRTTSASRRAAAPSSSPASAQTLARPRRAAYDKSPFAPQASPGHPASKPKPSPAKGKAREQPATKGNKSAAQNDSDRGHGDGDEHGTDSDSLSELSDSPSDHDEPGEAPSKDVEPAPAASNGDEQRENGRADATKAVEEPQEPAQSSNATSSASTPKDTVAATEPPTDPAPPPPSASTSTSTTSSSLAAPRPPASNLRKSSRTTRAQNIDYANLDQHLPASVDRWIKTIDAREQSGQIVDAFRAASDGGGGFRMFRDGHELAKEGDEWVYGEQGMMEPFVVEHEDGLGLQMPPRSITVKEVAELVGPKTPLEVIDCASQSSLSNWTLGQWAKYYDDPKRDKVRNVISLEVSESRLGAMVQAPELVRKLDWVDNVWPNDMKVPGQYPRVQKYCLMSVEKCWTDWHVDFAGSSVFYHVLRGGKTFFFIRPTPANLQAYEQWSGSSERQEQEWLGDAVDKVYRMDLKEGYTAFIPTGWIHAVYTPADSLVIGGNFLHSLNIPTQLRVYQIELATKVPRKFRYPHFVKLLWLVGRHYHHLLTSQPADQPLPLSLSARRVLDGLKELSSFLIEQTTRFAKGANVSAERRRIARENIPWNKIPDPVTLSREFRKAVLKARGEEADAECFLPHVAYVDEPADLVAGTKRKADSLEPDAHAALAAANKAKMRRPSAAPAAAAAFPAFSNGGADGEIIGRQTFPVQTTSRTEERIDPRGSAKLGALVADVRESRSTQSVVRRWDVDPLDASGRGGPVVETRTVITIVERVKFPSAAAAAQQHKRGYQSYAPYDMTRQPAYPPPGIGPHAPQSVTAVPGTPAPPVSATNAAPYNPYGWPFQYSLPPPGHQQQPLPPLPQPQQYQQGQQPPSQSQPQQQQPLLQPQQPPGGWAIPGPSGSNAQSAYAPSLPPTSSFPALPTPPPPGVSPNSAAMPPPPLPRPPQQSAYAPQHQLQQQQQPQQSPYAPQPGAAAAAGASMDYKPCPPALPPAPPQQQQQQQQAGPSSGVYPLAAYGSAAGGAGTGGGAGAAGLGSYPLPLPPQ</sequence>
<name>A0AAV5GLR8_9BASI</name>
<accession>A0AAV5GLR8</accession>
<dbReference type="InterPro" id="IPR003347">
    <property type="entry name" value="JmjC_dom"/>
</dbReference>
<evidence type="ECO:0000256" key="13">
    <source>
        <dbReference type="ARBA" id="ARBA00031083"/>
    </source>
</evidence>
<keyword evidence="11" id="KW-0804">Transcription</keyword>
<evidence type="ECO:0000256" key="8">
    <source>
        <dbReference type="ARBA" id="ARBA00023002"/>
    </source>
</evidence>
<dbReference type="SMART" id="SM00558">
    <property type="entry name" value="JmjC"/>
    <property type="match status" value="1"/>
</dbReference>